<gene>
    <name evidence="2" type="ORF">D3H65_21625</name>
</gene>
<protein>
    <submittedName>
        <fullName evidence="2">Uncharacterized protein</fullName>
    </submittedName>
</protein>
<keyword evidence="1" id="KW-0472">Membrane</keyword>
<dbReference type="KEGG" id="pseg:D3H65_21625"/>
<dbReference type="RefSeq" id="WP_119052313.1">
    <property type="nucleotide sequence ID" value="NZ_CP032157.1"/>
</dbReference>
<feature type="transmembrane region" description="Helical" evidence="1">
    <location>
        <begin position="130"/>
        <end position="149"/>
    </location>
</feature>
<accession>A0A3B7MTX7</accession>
<sequence length="171" mass="19479">MLTKTDIEKYFMAEKQIGLIFFIIGIVAVALAIVCFFVLRTSFYKGTAWPLVLIGLIQLIIGFAVFQRSDGDRQRNVYAYDMDPQQLKEKELPRMQKVSKSFTIYKSVEMVLIVASIILILVYRSKPEKMFWVGLGIALLIQAIMMLGADYSAEKRAKAYTSKLEEFVKAA</sequence>
<organism evidence="2 3">
    <name type="scientific">Paraflavitalea soli</name>
    <dbReference type="NCBI Taxonomy" id="2315862"/>
    <lineage>
        <taxon>Bacteria</taxon>
        <taxon>Pseudomonadati</taxon>
        <taxon>Bacteroidota</taxon>
        <taxon>Chitinophagia</taxon>
        <taxon>Chitinophagales</taxon>
        <taxon>Chitinophagaceae</taxon>
        <taxon>Paraflavitalea</taxon>
    </lineage>
</organism>
<evidence type="ECO:0000313" key="3">
    <source>
        <dbReference type="Proteomes" id="UP000263900"/>
    </source>
</evidence>
<reference evidence="2 3" key="1">
    <citation type="submission" date="2018-09" db="EMBL/GenBank/DDBJ databases">
        <title>Genome sequencing of strain 6GH32-13.</title>
        <authorList>
            <person name="Weon H.-Y."/>
            <person name="Heo J."/>
            <person name="Kwon S.-W."/>
        </authorList>
    </citation>
    <scope>NUCLEOTIDE SEQUENCE [LARGE SCALE GENOMIC DNA]</scope>
    <source>
        <strain evidence="2 3">5GH32-13</strain>
    </source>
</reference>
<keyword evidence="1" id="KW-1133">Transmembrane helix</keyword>
<keyword evidence="3" id="KW-1185">Reference proteome</keyword>
<keyword evidence="1" id="KW-0812">Transmembrane</keyword>
<dbReference type="EMBL" id="CP032157">
    <property type="protein sequence ID" value="AXY76436.1"/>
    <property type="molecule type" value="Genomic_DNA"/>
</dbReference>
<evidence type="ECO:0000256" key="1">
    <source>
        <dbReference type="SAM" id="Phobius"/>
    </source>
</evidence>
<feature type="transmembrane region" description="Helical" evidence="1">
    <location>
        <begin position="104"/>
        <end position="124"/>
    </location>
</feature>
<dbReference type="Proteomes" id="UP000263900">
    <property type="component" value="Chromosome"/>
</dbReference>
<proteinExistence type="predicted"/>
<dbReference type="OrthoDB" id="677815at2"/>
<name>A0A3B7MTX7_9BACT</name>
<feature type="transmembrane region" description="Helical" evidence="1">
    <location>
        <begin position="20"/>
        <end position="41"/>
    </location>
</feature>
<evidence type="ECO:0000313" key="2">
    <source>
        <dbReference type="EMBL" id="AXY76436.1"/>
    </source>
</evidence>
<dbReference type="AlphaFoldDB" id="A0A3B7MTX7"/>
<feature type="transmembrane region" description="Helical" evidence="1">
    <location>
        <begin position="47"/>
        <end position="66"/>
    </location>
</feature>